<feature type="domain" description="FAD dependent oxidoreductase" evidence="6">
    <location>
        <begin position="38"/>
        <end position="332"/>
    </location>
</feature>
<sequence>MELTLETMNMWKKDPVVMPLYHETKILFARTEGPSQTVVDNYESLTGESPATLIDPNPKKDFAGIFRDGYWSGVSKCTWNPTAGWGEAEEALRSVIQAAADSGEQYVVADVNKIIFTDGQACSGVDAKYGRVVRSEHTVLCTGARTAQLLADNSPDVPELQVNGRMVAAAAAMGLFEVPEDQMFKFESAHIPIHSMGDIPAETIPPGPKRLCKCTHELSFTNNIYHETSKQTISVPPEPLGQSIWSQDLPKVSNTKSKKSAKNLQDVLGSCQTTISRNSSRKTKVPIRDAVTPNQDWIICPHPASCKLYIAAGGSFHGWKFLVNVGKYVTQMLDGKLDETEARRWAWDRLDDGGACAMYLPSRDLKDIDGYTGMSQSV</sequence>
<keyword evidence="3" id="KW-0285">Flavoprotein</keyword>
<dbReference type="InterPro" id="IPR045170">
    <property type="entry name" value="MTOX"/>
</dbReference>
<comment type="similarity">
    <text evidence="2">Belongs to the MSOX/MTOX family.</text>
</comment>
<evidence type="ECO:0000256" key="5">
    <source>
        <dbReference type="ARBA" id="ARBA00023002"/>
    </source>
</evidence>
<dbReference type="OrthoDB" id="2219495at2759"/>
<proteinExistence type="inferred from homology"/>
<accession>A0A6G1GQR8</accession>
<dbReference type="Proteomes" id="UP000800041">
    <property type="component" value="Unassembled WGS sequence"/>
</dbReference>
<dbReference type="Pfam" id="PF01266">
    <property type="entry name" value="DAO"/>
    <property type="match status" value="1"/>
</dbReference>
<protein>
    <submittedName>
        <fullName evidence="7">Sarcosine oxidase</fullName>
    </submittedName>
</protein>
<dbReference type="Gene3D" id="3.50.50.60">
    <property type="entry name" value="FAD/NAD(P)-binding domain"/>
    <property type="match status" value="1"/>
</dbReference>
<dbReference type="InterPro" id="IPR036188">
    <property type="entry name" value="FAD/NAD-bd_sf"/>
</dbReference>
<name>A0A6G1GQR8_9PEZI</name>
<dbReference type="SUPFAM" id="SSF51905">
    <property type="entry name" value="FAD/NAD(P)-binding domain"/>
    <property type="match status" value="1"/>
</dbReference>
<evidence type="ECO:0000313" key="8">
    <source>
        <dbReference type="Proteomes" id="UP000800041"/>
    </source>
</evidence>
<evidence type="ECO:0000256" key="2">
    <source>
        <dbReference type="ARBA" id="ARBA00010989"/>
    </source>
</evidence>
<dbReference type="PANTHER" id="PTHR10961:SF37">
    <property type="entry name" value="FAD DEPENDENT OXIDOREDUCTASE DOMAIN-CONTAINING PROTEIN"/>
    <property type="match status" value="1"/>
</dbReference>
<keyword evidence="5" id="KW-0560">Oxidoreductase</keyword>
<evidence type="ECO:0000256" key="3">
    <source>
        <dbReference type="ARBA" id="ARBA00022630"/>
    </source>
</evidence>
<evidence type="ECO:0000256" key="4">
    <source>
        <dbReference type="ARBA" id="ARBA00022827"/>
    </source>
</evidence>
<gene>
    <name evidence="7" type="ORF">K402DRAFT_456687</name>
</gene>
<evidence type="ECO:0000313" key="7">
    <source>
        <dbReference type="EMBL" id="KAF1983281.1"/>
    </source>
</evidence>
<dbReference type="InterPro" id="IPR006076">
    <property type="entry name" value="FAD-dep_OxRdtase"/>
</dbReference>
<comment type="cofactor">
    <cofactor evidence="1">
        <name>FAD</name>
        <dbReference type="ChEBI" id="CHEBI:57692"/>
    </cofactor>
</comment>
<keyword evidence="4" id="KW-0274">FAD</keyword>
<evidence type="ECO:0000259" key="6">
    <source>
        <dbReference type="Pfam" id="PF01266"/>
    </source>
</evidence>
<dbReference type="GO" id="GO:0051698">
    <property type="term" value="F:saccharopine oxidase activity"/>
    <property type="evidence" value="ECO:0007669"/>
    <property type="project" value="TreeGrafter"/>
</dbReference>
<dbReference type="Gene3D" id="3.30.9.10">
    <property type="entry name" value="D-Amino Acid Oxidase, subunit A, domain 2"/>
    <property type="match status" value="1"/>
</dbReference>
<dbReference type="EMBL" id="ML977176">
    <property type="protein sequence ID" value="KAF1983281.1"/>
    <property type="molecule type" value="Genomic_DNA"/>
</dbReference>
<dbReference type="AlphaFoldDB" id="A0A6G1GQR8"/>
<dbReference type="GO" id="GO:0050660">
    <property type="term" value="F:flavin adenine dinucleotide binding"/>
    <property type="evidence" value="ECO:0007669"/>
    <property type="project" value="InterPro"/>
</dbReference>
<organism evidence="7 8">
    <name type="scientific">Aulographum hederae CBS 113979</name>
    <dbReference type="NCBI Taxonomy" id="1176131"/>
    <lineage>
        <taxon>Eukaryota</taxon>
        <taxon>Fungi</taxon>
        <taxon>Dikarya</taxon>
        <taxon>Ascomycota</taxon>
        <taxon>Pezizomycotina</taxon>
        <taxon>Dothideomycetes</taxon>
        <taxon>Pleosporomycetidae</taxon>
        <taxon>Aulographales</taxon>
        <taxon>Aulographaceae</taxon>
    </lineage>
</organism>
<keyword evidence="8" id="KW-1185">Reference proteome</keyword>
<reference evidence="7" key="1">
    <citation type="journal article" date="2020" name="Stud. Mycol.">
        <title>101 Dothideomycetes genomes: a test case for predicting lifestyles and emergence of pathogens.</title>
        <authorList>
            <person name="Haridas S."/>
            <person name="Albert R."/>
            <person name="Binder M."/>
            <person name="Bloem J."/>
            <person name="Labutti K."/>
            <person name="Salamov A."/>
            <person name="Andreopoulos B."/>
            <person name="Baker S."/>
            <person name="Barry K."/>
            <person name="Bills G."/>
            <person name="Bluhm B."/>
            <person name="Cannon C."/>
            <person name="Castanera R."/>
            <person name="Culley D."/>
            <person name="Daum C."/>
            <person name="Ezra D."/>
            <person name="Gonzalez J."/>
            <person name="Henrissat B."/>
            <person name="Kuo A."/>
            <person name="Liang C."/>
            <person name="Lipzen A."/>
            <person name="Lutzoni F."/>
            <person name="Magnuson J."/>
            <person name="Mondo S."/>
            <person name="Nolan M."/>
            <person name="Ohm R."/>
            <person name="Pangilinan J."/>
            <person name="Park H.-J."/>
            <person name="Ramirez L."/>
            <person name="Alfaro M."/>
            <person name="Sun H."/>
            <person name="Tritt A."/>
            <person name="Yoshinaga Y."/>
            <person name="Zwiers L.-H."/>
            <person name="Turgeon B."/>
            <person name="Goodwin S."/>
            <person name="Spatafora J."/>
            <person name="Crous P."/>
            <person name="Grigoriev I."/>
        </authorList>
    </citation>
    <scope>NUCLEOTIDE SEQUENCE</scope>
    <source>
        <strain evidence="7">CBS 113979</strain>
    </source>
</reference>
<dbReference type="PANTHER" id="PTHR10961">
    <property type="entry name" value="PEROXISOMAL SARCOSINE OXIDASE"/>
    <property type="match status" value="1"/>
</dbReference>
<dbReference type="GO" id="GO:0008115">
    <property type="term" value="F:sarcosine oxidase activity"/>
    <property type="evidence" value="ECO:0007669"/>
    <property type="project" value="TreeGrafter"/>
</dbReference>
<evidence type="ECO:0000256" key="1">
    <source>
        <dbReference type="ARBA" id="ARBA00001974"/>
    </source>
</evidence>